<evidence type="ECO:0000313" key="3">
    <source>
        <dbReference type="Proteomes" id="UP000006906"/>
    </source>
</evidence>
<dbReference type="EMBL" id="CM008968">
    <property type="protein sequence ID" value="PNW81029.1"/>
    <property type="molecule type" value="Genomic_DNA"/>
</dbReference>
<dbReference type="KEGG" id="cre:CHLRE_07g339876v5"/>
<feature type="region of interest" description="Disordered" evidence="1">
    <location>
        <begin position="67"/>
        <end position="98"/>
    </location>
</feature>
<dbReference type="RefSeq" id="XP_042922901.1">
    <property type="nucleotide sequence ID" value="XM_043064334.1"/>
</dbReference>
<keyword evidence="3" id="KW-1185">Reference proteome</keyword>
<dbReference type="GeneID" id="66054107"/>
<evidence type="ECO:0000256" key="1">
    <source>
        <dbReference type="SAM" id="MobiDB-lite"/>
    </source>
</evidence>
<dbReference type="Proteomes" id="UP000006906">
    <property type="component" value="Chromosome 7"/>
</dbReference>
<proteinExistence type="predicted"/>
<evidence type="ECO:0000313" key="2">
    <source>
        <dbReference type="EMBL" id="PNW81029.1"/>
    </source>
</evidence>
<protein>
    <submittedName>
        <fullName evidence="2">Uncharacterized protein</fullName>
    </submittedName>
</protein>
<reference evidence="2 3" key="1">
    <citation type="journal article" date="2007" name="Science">
        <title>The Chlamydomonas genome reveals the evolution of key animal and plant functions.</title>
        <authorList>
            <person name="Merchant S.S."/>
            <person name="Prochnik S.E."/>
            <person name="Vallon O."/>
            <person name="Harris E.H."/>
            <person name="Karpowicz S.J."/>
            <person name="Witman G.B."/>
            <person name="Terry A."/>
            <person name="Salamov A."/>
            <person name="Fritz-Laylin L.K."/>
            <person name="Marechal-Drouard L."/>
            <person name="Marshall W.F."/>
            <person name="Qu L.H."/>
            <person name="Nelson D.R."/>
            <person name="Sanderfoot A.A."/>
            <person name="Spalding M.H."/>
            <person name="Kapitonov V.V."/>
            <person name="Ren Q."/>
            <person name="Ferris P."/>
            <person name="Lindquist E."/>
            <person name="Shapiro H."/>
            <person name="Lucas S.M."/>
            <person name="Grimwood J."/>
            <person name="Schmutz J."/>
            <person name="Cardol P."/>
            <person name="Cerutti H."/>
            <person name="Chanfreau G."/>
            <person name="Chen C.L."/>
            <person name="Cognat V."/>
            <person name="Croft M.T."/>
            <person name="Dent R."/>
            <person name="Dutcher S."/>
            <person name="Fernandez E."/>
            <person name="Fukuzawa H."/>
            <person name="Gonzalez-Ballester D."/>
            <person name="Gonzalez-Halphen D."/>
            <person name="Hallmann A."/>
            <person name="Hanikenne M."/>
            <person name="Hippler M."/>
            <person name="Inwood W."/>
            <person name="Jabbari K."/>
            <person name="Kalanon M."/>
            <person name="Kuras R."/>
            <person name="Lefebvre P.A."/>
            <person name="Lemaire S.D."/>
            <person name="Lobanov A.V."/>
            <person name="Lohr M."/>
            <person name="Manuell A."/>
            <person name="Meier I."/>
            <person name="Mets L."/>
            <person name="Mittag M."/>
            <person name="Mittelmeier T."/>
            <person name="Moroney J.V."/>
            <person name="Moseley J."/>
            <person name="Napoli C."/>
            <person name="Nedelcu A.M."/>
            <person name="Niyogi K."/>
            <person name="Novoselov S.V."/>
            <person name="Paulsen I.T."/>
            <person name="Pazour G."/>
            <person name="Purton S."/>
            <person name="Ral J.P."/>
            <person name="Riano-Pachon D.M."/>
            <person name="Riekhof W."/>
            <person name="Rymarquis L."/>
            <person name="Schroda M."/>
            <person name="Stern D."/>
            <person name="Umen J."/>
            <person name="Willows R."/>
            <person name="Wilson N."/>
            <person name="Zimmer S.L."/>
            <person name="Allmer J."/>
            <person name="Balk J."/>
            <person name="Bisova K."/>
            <person name="Chen C.J."/>
            <person name="Elias M."/>
            <person name="Gendler K."/>
            <person name="Hauser C."/>
            <person name="Lamb M.R."/>
            <person name="Ledford H."/>
            <person name="Long J.C."/>
            <person name="Minagawa J."/>
            <person name="Page M.D."/>
            <person name="Pan J."/>
            <person name="Pootakham W."/>
            <person name="Roje S."/>
            <person name="Rose A."/>
            <person name="Stahlberg E."/>
            <person name="Terauchi A.M."/>
            <person name="Yang P."/>
            <person name="Ball S."/>
            <person name="Bowler C."/>
            <person name="Dieckmann C.L."/>
            <person name="Gladyshev V.N."/>
            <person name="Green P."/>
            <person name="Jorgensen R."/>
            <person name="Mayfield S."/>
            <person name="Mueller-Roeber B."/>
            <person name="Rajamani S."/>
            <person name="Sayre R.T."/>
            <person name="Brokstein P."/>
            <person name="Dubchak I."/>
            <person name="Goodstein D."/>
            <person name="Hornick L."/>
            <person name="Huang Y.W."/>
            <person name="Jhaveri J."/>
            <person name="Luo Y."/>
            <person name="Martinez D."/>
            <person name="Ngau W.C."/>
            <person name="Otillar B."/>
            <person name="Poliakov A."/>
            <person name="Porter A."/>
            <person name="Szajkowski L."/>
            <person name="Werner G."/>
            <person name="Zhou K."/>
            <person name="Grigoriev I.V."/>
            <person name="Rokhsar D.S."/>
            <person name="Grossman A.R."/>
        </authorList>
    </citation>
    <scope>NUCLEOTIDE SEQUENCE [LARGE SCALE GENOMIC DNA]</scope>
    <source>
        <strain evidence="3">CC-503</strain>
    </source>
</reference>
<sequence length="98" mass="10364">MPPVTYDKQLVAQAVKAFLPPCPMAAQAANPRCNIPVGGGGPFEPVRNSFKKALKVRARSALLAQDLGSQEGAHAKTGGKKRSAKTKVKISAAKKRRV</sequence>
<feature type="compositionally biased region" description="Basic residues" evidence="1">
    <location>
        <begin position="77"/>
        <end position="98"/>
    </location>
</feature>
<dbReference type="Gramene" id="PNW81029">
    <property type="protein sequence ID" value="PNW81029"/>
    <property type="gene ID" value="CHLRE_07g339876v5"/>
</dbReference>
<accession>A0A2K3DKG4</accession>
<gene>
    <name evidence="2" type="ORF">CHLRE_07g339876v5</name>
</gene>
<dbReference type="InParanoid" id="A0A2K3DKG4"/>
<organism evidence="2 3">
    <name type="scientific">Chlamydomonas reinhardtii</name>
    <name type="common">Chlamydomonas smithii</name>
    <dbReference type="NCBI Taxonomy" id="3055"/>
    <lineage>
        <taxon>Eukaryota</taxon>
        <taxon>Viridiplantae</taxon>
        <taxon>Chlorophyta</taxon>
        <taxon>core chlorophytes</taxon>
        <taxon>Chlorophyceae</taxon>
        <taxon>CS clade</taxon>
        <taxon>Chlamydomonadales</taxon>
        <taxon>Chlamydomonadaceae</taxon>
        <taxon>Chlamydomonas</taxon>
    </lineage>
</organism>
<dbReference type="AlphaFoldDB" id="A0A2K3DKG4"/>
<name>A0A2K3DKG4_CHLRE</name>